<dbReference type="PIRSF" id="PIRSF021435">
    <property type="entry name" value="SpoIIIAB"/>
    <property type="match status" value="1"/>
</dbReference>
<evidence type="ECO:0000313" key="2">
    <source>
        <dbReference type="EMBL" id="SDH50836.1"/>
    </source>
</evidence>
<evidence type="ECO:0000256" key="1">
    <source>
        <dbReference type="SAM" id="Coils"/>
    </source>
</evidence>
<dbReference type="AlphaFoldDB" id="A0A1G8CZB3"/>
<feature type="coiled-coil region" evidence="1">
    <location>
        <begin position="129"/>
        <end position="156"/>
    </location>
</feature>
<dbReference type="Proteomes" id="UP000199163">
    <property type="component" value="Unassembled WGS sequence"/>
</dbReference>
<accession>A0A1G8CZB3</accession>
<dbReference type="RefSeq" id="WP_091272498.1">
    <property type="nucleotide sequence ID" value="NZ_FNDK01000006.1"/>
</dbReference>
<keyword evidence="1" id="KW-0175">Coiled coil</keyword>
<dbReference type="OrthoDB" id="1957909at2"/>
<dbReference type="NCBIfam" id="TIGR02833">
    <property type="entry name" value="spore_III_AB"/>
    <property type="match status" value="1"/>
</dbReference>
<evidence type="ECO:0000313" key="3">
    <source>
        <dbReference type="Proteomes" id="UP000199163"/>
    </source>
</evidence>
<reference evidence="2 3" key="1">
    <citation type="submission" date="2016-10" db="EMBL/GenBank/DDBJ databases">
        <authorList>
            <person name="de Groot N.N."/>
        </authorList>
    </citation>
    <scope>NUCLEOTIDE SEQUENCE [LARGE SCALE GENOMIC DNA]</scope>
    <source>
        <strain evidence="2 3">DSM 21632</strain>
    </source>
</reference>
<name>A0A1G8CZB3_9BACI</name>
<protein>
    <submittedName>
        <fullName evidence="2">Stage III sporulation protein AB</fullName>
    </submittedName>
</protein>
<organism evidence="2 3">
    <name type="scientific">Alteribacillus persepolensis</name>
    <dbReference type="NCBI Taxonomy" id="568899"/>
    <lineage>
        <taxon>Bacteria</taxon>
        <taxon>Bacillati</taxon>
        <taxon>Bacillota</taxon>
        <taxon>Bacilli</taxon>
        <taxon>Bacillales</taxon>
        <taxon>Bacillaceae</taxon>
        <taxon>Alteribacillus</taxon>
    </lineage>
</organism>
<sequence>MSWFGAIFILIACTWIGFKVAQKLTERPRQLRQLKVALQSFEAEIMYGVSPLAEASEKISQQLPSPISHLFKQFSELLKNGERDAEKAWRKSLENIWGLTAMAEEEKEVMLQFGATLGKHEKMQQQKHIRLAMVHLEKEEEEAKDKQNRYEKMAKTLGFLSGLLLIILFL</sequence>
<dbReference type="Pfam" id="PF09548">
    <property type="entry name" value="Spore_III_AB"/>
    <property type="match status" value="1"/>
</dbReference>
<gene>
    <name evidence="2" type="ORF">SAMN05192534_106136</name>
</gene>
<proteinExistence type="predicted"/>
<keyword evidence="3" id="KW-1185">Reference proteome</keyword>
<dbReference type="EMBL" id="FNDK01000006">
    <property type="protein sequence ID" value="SDH50836.1"/>
    <property type="molecule type" value="Genomic_DNA"/>
</dbReference>
<dbReference type="InterPro" id="IPR014198">
    <property type="entry name" value="Spore_III_AB"/>
</dbReference>
<dbReference type="STRING" id="568899.SAMN05192534_106136"/>